<keyword evidence="2" id="KW-1185">Reference proteome</keyword>
<comment type="caution">
    <text evidence="1">The sequence shown here is derived from an EMBL/GenBank/DDBJ whole genome shotgun (WGS) entry which is preliminary data.</text>
</comment>
<proteinExistence type="predicted"/>
<reference evidence="1" key="1">
    <citation type="journal article" date="2025" name="Int. J. Syst. Evol. Microbiol.">
        <title>Inconstantimicrobium mannanitabidum sp. nov., a novel member of the family Clostridiaceae isolated from anoxic soil under the treatment of reductive soil disinfestation.</title>
        <authorList>
            <person name="Ueki A."/>
            <person name="Tonouchi A."/>
            <person name="Honma S."/>
            <person name="Kaku N."/>
            <person name="Ueki K."/>
        </authorList>
    </citation>
    <scope>NUCLEOTIDE SEQUENCE</scope>
    <source>
        <strain evidence="1">TW13</strain>
    </source>
</reference>
<organism evidence="1 2">
    <name type="scientific">Inconstantimicrobium mannanitabidum</name>
    <dbReference type="NCBI Taxonomy" id="1604901"/>
    <lineage>
        <taxon>Bacteria</taxon>
        <taxon>Bacillati</taxon>
        <taxon>Bacillota</taxon>
        <taxon>Clostridia</taxon>
        <taxon>Eubacteriales</taxon>
        <taxon>Clostridiaceae</taxon>
        <taxon>Inconstantimicrobium</taxon>
    </lineage>
</organism>
<evidence type="ECO:0000313" key="1">
    <source>
        <dbReference type="EMBL" id="GKX68469.1"/>
    </source>
</evidence>
<accession>A0ACB5RHE4</accession>
<sequence>MVYHKLIVIGGGASGLMAAITAKDFGTDVAIVEGTDRVGKKILTTGNGRCNISNSSIKTPYINYHSMNKDFFVPTLSQFGFSETKNFFYSLGLPLVELENNKIYPQSLQASSVVDIFRLALMDRNIPVYNNFKVKNISTSKAGFKLSTGDDSIEPICCEKLIIACGGKSAVKTGSDGSGYTLCKSLNHTITETVPAIVQLKLDSKNLKSLSGIKFNGYASINVDGIEKRKEFGEILFTDYGISGPPILQLSRIASGMKSKSNNITINLDLMPDLSENEVSEFLENHFGVFSYREVIDSLIGIFNKKLIPILLKEAGITNLHKPCYELTWKEKNSLLSLIKNWSFKCIDSNGFNNAQVTAGGINTREVSNYTLESKLVNNLYFCGEILDVDGDCGGFNLQWAWSSGYVAGKSAATKA</sequence>
<name>A0ACB5RHE4_9CLOT</name>
<gene>
    <name evidence="1" type="ORF">rsdtw13_37270</name>
</gene>
<dbReference type="Proteomes" id="UP001058074">
    <property type="component" value="Unassembled WGS sequence"/>
</dbReference>
<dbReference type="EMBL" id="BROD01000001">
    <property type="protein sequence ID" value="GKX68469.1"/>
    <property type="molecule type" value="Genomic_DNA"/>
</dbReference>
<evidence type="ECO:0000313" key="2">
    <source>
        <dbReference type="Proteomes" id="UP001058074"/>
    </source>
</evidence>
<protein>
    <submittedName>
        <fullName evidence="1">Flavoprotein</fullName>
    </submittedName>
</protein>